<protein>
    <submittedName>
        <fullName evidence="2">Uncharacterized protein</fullName>
    </submittedName>
</protein>
<keyword evidence="1" id="KW-0732">Signal</keyword>
<dbReference type="Proteomes" id="UP000199377">
    <property type="component" value="Unassembled WGS sequence"/>
</dbReference>
<accession>A0A1I3H1A7</accession>
<sequence length="216" mass="22738">MSMRRPRPLSNPVFGERPARPAAPRLLRPVLAALLLFAASAEALAGPVEDDWSDLALTRCAQAMIETQDADENGLAPLDPLSASRIDVRSNGLAWSGATGQVQLAHMEHAVAGAVFTGCRVAFAPSADPLAPPSVPVSVPDAIAAFESWLAAAQADHAFLDIHCPAGPRSYARKIKTRDLVPAEVQVSVIFEVGPAADWIFFAAVEEPLGQGECLG</sequence>
<evidence type="ECO:0000313" key="3">
    <source>
        <dbReference type="Proteomes" id="UP000199377"/>
    </source>
</evidence>
<name>A0A1I3H1A7_9RHOB</name>
<dbReference type="RefSeq" id="WP_092860259.1">
    <property type="nucleotide sequence ID" value="NZ_FOQH01000005.1"/>
</dbReference>
<organism evidence="2 3">
    <name type="scientific">Albimonas pacifica</name>
    <dbReference type="NCBI Taxonomy" id="1114924"/>
    <lineage>
        <taxon>Bacteria</taxon>
        <taxon>Pseudomonadati</taxon>
        <taxon>Pseudomonadota</taxon>
        <taxon>Alphaproteobacteria</taxon>
        <taxon>Rhodobacterales</taxon>
        <taxon>Paracoccaceae</taxon>
        <taxon>Albimonas</taxon>
    </lineage>
</organism>
<reference evidence="2 3" key="1">
    <citation type="submission" date="2016-10" db="EMBL/GenBank/DDBJ databases">
        <authorList>
            <person name="de Groot N.N."/>
        </authorList>
    </citation>
    <scope>NUCLEOTIDE SEQUENCE [LARGE SCALE GENOMIC DNA]</scope>
    <source>
        <strain evidence="2 3">CGMCC 1.11030</strain>
    </source>
</reference>
<keyword evidence="3" id="KW-1185">Reference proteome</keyword>
<proteinExistence type="predicted"/>
<dbReference type="EMBL" id="FOQH01000005">
    <property type="protein sequence ID" value="SFI29479.1"/>
    <property type="molecule type" value="Genomic_DNA"/>
</dbReference>
<feature type="chain" id="PRO_5011750479" evidence="1">
    <location>
        <begin position="46"/>
        <end position="216"/>
    </location>
</feature>
<gene>
    <name evidence="2" type="ORF">SAMN05216258_105453</name>
</gene>
<dbReference type="STRING" id="1114924.SAMN05216258_105453"/>
<feature type="signal peptide" evidence="1">
    <location>
        <begin position="1"/>
        <end position="45"/>
    </location>
</feature>
<evidence type="ECO:0000256" key="1">
    <source>
        <dbReference type="SAM" id="SignalP"/>
    </source>
</evidence>
<evidence type="ECO:0000313" key="2">
    <source>
        <dbReference type="EMBL" id="SFI29479.1"/>
    </source>
</evidence>
<dbReference type="AlphaFoldDB" id="A0A1I3H1A7"/>